<dbReference type="Proteomes" id="UP000730618">
    <property type="component" value="Unassembled WGS sequence"/>
</dbReference>
<accession>A0ABM8VUX6</accession>
<dbReference type="RefSeq" id="WP_218103506.1">
    <property type="nucleotide sequence ID" value="NZ_CAJVCE010000064.1"/>
</dbReference>
<sequence>MSKKITPGFIMNQIRNGVRSQKKTIEEIKIEQEIEKPFESNDEELSRILSSLQISLKKLNYRITPNIPVAFLEPHLVSRYKLLGKIVVPIRRFGARLFTKWYADTFINQQKHLNNDIWFGLNSAVEIVNEQNKLILHLINKNTELENQVSEFAHLIAGIKSENVALQQDINDIKSDHAIVHQDINDIKSDHAIVHQGINDINSNFTVLEQDIIHKLDEAAASHTINLDAKINLVLEELKKNTYLDFDYSKFAERFSADRETVKGIYEQYIPHFLDCNNVVDIGCGKGFFLELLQDHNIKGIGIDSDPELVRICNENGLTAYTADAINYLENLDDNSIDGVFTGHVVEHLPAPLKIKFFKLCYSKLTSNGILIIETPNISSPHVMHNLYYLDPTHEKPMFHETYKYLACEVGFSVVNSYLSGPIESTNPQEYYNFSLILSKQ</sequence>
<reference evidence="1 2" key="1">
    <citation type="submission" date="2021-06" db="EMBL/GenBank/DDBJ databases">
        <authorList>
            <person name="Criscuolo A."/>
        </authorList>
    </citation>
    <scope>NUCLEOTIDE SEQUENCE [LARGE SCALE GENOMIC DNA]</scope>
    <source>
        <strain evidence="2">CIP 111802</strain>
    </source>
</reference>
<comment type="caution">
    <text evidence="1">The sequence shown here is derived from an EMBL/GenBank/DDBJ whole genome shotgun (WGS) entry which is preliminary data.</text>
</comment>
<keyword evidence="2" id="KW-1185">Reference proteome</keyword>
<dbReference type="Pfam" id="PF13489">
    <property type="entry name" value="Methyltransf_23"/>
    <property type="match status" value="1"/>
</dbReference>
<evidence type="ECO:0000313" key="2">
    <source>
        <dbReference type="Proteomes" id="UP000730618"/>
    </source>
</evidence>
<proteinExistence type="predicted"/>
<dbReference type="EMBL" id="CAJVCE010000064">
    <property type="protein sequence ID" value="CAG7659138.1"/>
    <property type="molecule type" value="Genomic_DNA"/>
</dbReference>
<evidence type="ECO:0008006" key="3">
    <source>
        <dbReference type="Google" id="ProtNLM"/>
    </source>
</evidence>
<dbReference type="PANTHER" id="PTHR43861">
    <property type="entry name" value="TRANS-ACONITATE 2-METHYLTRANSFERASE-RELATED"/>
    <property type="match status" value="1"/>
</dbReference>
<protein>
    <recommendedName>
        <fullName evidence="3">Methyltransferase domain-containing protein</fullName>
    </recommendedName>
</protein>
<dbReference type="CDD" id="cd02440">
    <property type="entry name" value="AdoMet_MTases"/>
    <property type="match status" value="1"/>
</dbReference>
<name>A0ABM8VUX6_9BACL</name>
<organism evidence="1 2">
    <name type="scientific">Paenibacillus allorhizosphaerae</name>
    <dbReference type="NCBI Taxonomy" id="2849866"/>
    <lineage>
        <taxon>Bacteria</taxon>
        <taxon>Bacillati</taxon>
        <taxon>Bacillota</taxon>
        <taxon>Bacilli</taxon>
        <taxon>Bacillales</taxon>
        <taxon>Paenibacillaceae</taxon>
        <taxon>Paenibacillus</taxon>
    </lineage>
</organism>
<evidence type="ECO:0000313" key="1">
    <source>
        <dbReference type="EMBL" id="CAG7659138.1"/>
    </source>
</evidence>
<gene>
    <name evidence="1" type="ORF">PAECIP111802_07403</name>
</gene>